<proteinExistence type="predicted"/>
<keyword evidence="2" id="KW-1185">Reference proteome</keyword>
<evidence type="ECO:0000313" key="2">
    <source>
        <dbReference type="Proteomes" id="UP000323506"/>
    </source>
</evidence>
<name>A0A5D2F2C3_GOSDA</name>
<dbReference type="EMBL" id="CM017697">
    <property type="protein sequence ID" value="TYH00225.1"/>
    <property type="molecule type" value="Genomic_DNA"/>
</dbReference>
<organism evidence="1 2">
    <name type="scientific">Gossypium darwinii</name>
    <name type="common">Darwin's cotton</name>
    <name type="synonym">Gossypium barbadense var. darwinii</name>
    <dbReference type="NCBI Taxonomy" id="34276"/>
    <lineage>
        <taxon>Eukaryota</taxon>
        <taxon>Viridiplantae</taxon>
        <taxon>Streptophyta</taxon>
        <taxon>Embryophyta</taxon>
        <taxon>Tracheophyta</taxon>
        <taxon>Spermatophyta</taxon>
        <taxon>Magnoliopsida</taxon>
        <taxon>eudicotyledons</taxon>
        <taxon>Gunneridae</taxon>
        <taxon>Pentapetalae</taxon>
        <taxon>rosids</taxon>
        <taxon>malvids</taxon>
        <taxon>Malvales</taxon>
        <taxon>Malvaceae</taxon>
        <taxon>Malvoideae</taxon>
        <taxon>Gossypium</taxon>
    </lineage>
</organism>
<gene>
    <name evidence="1" type="ORF">ES288_A10G257400v1</name>
</gene>
<accession>A0A5D2F2C3</accession>
<sequence>MRAENLSDTCIQPAINKDTLLKHLNLQAYKYNHRQHILYWCLNARRDICRFYYESDPAHSCPSCSNDMNDPATFVIPLQGLELIKASPTVQDSAS</sequence>
<dbReference type="AlphaFoldDB" id="A0A5D2F2C3"/>
<reference evidence="1 2" key="1">
    <citation type="submission" date="2019-06" db="EMBL/GenBank/DDBJ databases">
        <title>WGS assembly of Gossypium darwinii.</title>
        <authorList>
            <person name="Chen Z.J."/>
            <person name="Sreedasyam A."/>
            <person name="Ando A."/>
            <person name="Song Q."/>
            <person name="De L."/>
            <person name="Hulse-Kemp A."/>
            <person name="Ding M."/>
            <person name="Ye W."/>
            <person name="Kirkbride R."/>
            <person name="Jenkins J."/>
            <person name="Plott C."/>
            <person name="Lovell J."/>
            <person name="Lin Y.-M."/>
            <person name="Vaughn R."/>
            <person name="Liu B."/>
            <person name="Li W."/>
            <person name="Simpson S."/>
            <person name="Scheffler B."/>
            <person name="Saski C."/>
            <person name="Grover C."/>
            <person name="Hu G."/>
            <person name="Conover J."/>
            <person name="Carlson J."/>
            <person name="Shu S."/>
            <person name="Boston L."/>
            <person name="Williams M."/>
            <person name="Peterson D."/>
            <person name="Mcgee K."/>
            <person name="Jones D."/>
            <person name="Wendel J."/>
            <person name="Stelly D."/>
            <person name="Grimwood J."/>
            <person name="Schmutz J."/>
        </authorList>
    </citation>
    <scope>NUCLEOTIDE SEQUENCE [LARGE SCALE GENOMIC DNA]</scope>
    <source>
        <strain evidence="1">1808015.09</strain>
    </source>
</reference>
<evidence type="ECO:0000313" key="1">
    <source>
        <dbReference type="EMBL" id="TYH00225.1"/>
    </source>
</evidence>
<dbReference type="Proteomes" id="UP000323506">
    <property type="component" value="Chromosome A10"/>
</dbReference>
<protein>
    <submittedName>
        <fullName evidence="1">Uncharacterized protein</fullName>
    </submittedName>
</protein>